<protein>
    <submittedName>
        <fullName evidence="5">DNA repair photolyase</fullName>
    </submittedName>
</protein>
<dbReference type="SFLD" id="SFLDG01084">
    <property type="entry name" value="Uncharacterised_Radical_SAM_Su"/>
    <property type="match status" value="1"/>
</dbReference>
<keyword evidence="3" id="KW-0411">Iron-sulfur</keyword>
<evidence type="ECO:0000256" key="3">
    <source>
        <dbReference type="ARBA" id="ARBA00023014"/>
    </source>
</evidence>
<dbReference type="EnsemblBacteria" id="ACB07027">
    <property type="protein sequence ID" value="ACB07027"/>
    <property type="gene ID" value="Kcr_0267"/>
</dbReference>
<feature type="domain" description="Radical SAM core" evidence="4">
    <location>
        <begin position="15"/>
        <end position="235"/>
    </location>
</feature>
<dbReference type="GO" id="GO:0046872">
    <property type="term" value="F:metal ion binding"/>
    <property type="evidence" value="ECO:0007669"/>
    <property type="project" value="UniProtKB-KW"/>
</dbReference>
<dbReference type="Proteomes" id="UP000001686">
    <property type="component" value="Chromosome"/>
</dbReference>
<dbReference type="PANTHER" id="PTHR43432:SF3">
    <property type="entry name" value="SLR0285 PROTEIN"/>
    <property type="match status" value="1"/>
</dbReference>
<evidence type="ECO:0000256" key="2">
    <source>
        <dbReference type="ARBA" id="ARBA00023004"/>
    </source>
</evidence>
<dbReference type="GO" id="GO:0051536">
    <property type="term" value="F:iron-sulfur cluster binding"/>
    <property type="evidence" value="ECO:0007669"/>
    <property type="project" value="UniProtKB-KW"/>
</dbReference>
<keyword evidence="1" id="KW-0479">Metal-binding</keyword>
<name>B1L3J8_KORCO</name>
<keyword evidence="6" id="KW-1185">Reference proteome</keyword>
<dbReference type="SUPFAM" id="SSF102114">
    <property type="entry name" value="Radical SAM enzymes"/>
    <property type="match status" value="1"/>
</dbReference>
<evidence type="ECO:0000259" key="4">
    <source>
        <dbReference type="PROSITE" id="PS51918"/>
    </source>
</evidence>
<dbReference type="PROSITE" id="PS51918">
    <property type="entry name" value="RADICAL_SAM"/>
    <property type="match status" value="1"/>
</dbReference>
<dbReference type="InParanoid" id="B1L3J8"/>
<dbReference type="InterPro" id="IPR040086">
    <property type="entry name" value="MJ0683-like"/>
</dbReference>
<dbReference type="CDD" id="cd01335">
    <property type="entry name" value="Radical_SAM"/>
    <property type="match status" value="1"/>
</dbReference>
<dbReference type="HOGENOM" id="CLU_015525_2_1_2"/>
<dbReference type="STRING" id="374847.Kcr_0267"/>
<keyword evidence="2" id="KW-0408">Iron</keyword>
<evidence type="ECO:0000313" key="5">
    <source>
        <dbReference type="EMBL" id="ACB07027.1"/>
    </source>
</evidence>
<accession>B1L3J8</accession>
<dbReference type="PhylomeDB" id="B1L3J8"/>
<dbReference type="InterPro" id="IPR007197">
    <property type="entry name" value="rSAM"/>
</dbReference>
<dbReference type="SFLD" id="SFLDS00029">
    <property type="entry name" value="Radical_SAM"/>
    <property type="match status" value="1"/>
</dbReference>
<organism evidence="5 6">
    <name type="scientific">Korarchaeum cryptofilum (strain OPF8)</name>
    <dbReference type="NCBI Taxonomy" id="374847"/>
    <lineage>
        <taxon>Archaea</taxon>
        <taxon>Thermoproteota</taxon>
        <taxon>Candidatus Korarchaeia</taxon>
        <taxon>Candidatus Korarchaeales</taxon>
        <taxon>Candidatus Korarchaeaceae</taxon>
        <taxon>Candidatus Korarchaeum</taxon>
    </lineage>
</organism>
<dbReference type="GO" id="GO:0003824">
    <property type="term" value="F:catalytic activity"/>
    <property type="evidence" value="ECO:0007669"/>
    <property type="project" value="InterPro"/>
</dbReference>
<reference evidence="5 6" key="1">
    <citation type="journal article" date="2008" name="Proc. Natl. Acad. Sci. U.S.A.">
        <title>A korarchaeal genome reveals new insights into the evolution of the Archaea.</title>
        <authorList>
            <person name="Elkins J.G."/>
            <person name="Podar M."/>
            <person name="Graham D.E."/>
            <person name="Makarova K.S."/>
            <person name="Wolf Y."/>
            <person name="Randau L."/>
            <person name="Hedlund B.P."/>
            <person name="Brochier-Armanet C."/>
            <person name="Kunin V."/>
            <person name="Anderson I."/>
            <person name="Lapidus A."/>
            <person name="Goltsman E."/>
            <person name="Barry K."/>
            <person name="Koonin E.V."/>
            <person name="Hugenholtz P."/>
            <person name="Kyrpides N."/>
            <person name="Wanner G."/>
            <person name="Richardson P."/>
            <person name="Keller M."/>
            <person name="Stetter K.O."/>
        </authorList>
    </citation>
    <scope>NUCLEOTIDE SEQUENCE [LARGE SCALE GENOMIC DNA]</scope>
    <source>
        <strain evidence="6">OPF8</strain>
    </source>
</reference>
<dbReference type="InterPro" id="IPR058240">
    <property type="entry name" value="rSAM_sf"/>
</dbReference>
<dbReference type="InterPro" id="IPR006638">
    <property type="entry name" value="Elp3/MiaA/NifB-like_rSAM"/>
</dbReference>
<proteinExistence type="predicted"/>
<dbReference type="Pfam" id="PF04055">
    <property type="entry name" value="Radical_SAM"/>
    <property type="match status" value="1"/>
</dbReference>
<evidence type="ECO:0000313" key="6">
    <source>
        <dbReference type="Proteomes" id="UP000001686"/>
    </source>
</evidence>
<dbReference type="OrthoDB" id="15538at2157"/>
<sequence>MRVLKPFDPWRSELCTCPRKYSLHPYTGCTHSCLYCYATSYVGRRISKPKLDFIKMLKKDIYEADPRIPVELSTSSDPYTPEEAVIGITRASLKLLKSRGFKVLITTKGTSFKYDQDLFDAVMVTITTLDDEISSKLEPNAPSPSERLEALSQVEKRKGVRIDPIIPKINDDLDDIRELLREARDCGAEHVVFSTYKAKPDNLRRMLNAFPELAELNFTERIGGYKYLERGLRYKLLKGAVEEALKLGMTASVCREGFPDLMRSSSCDGTHML</sequence>
<evidence type="ECO:0000256" key="1">
    <source>
        <dbReference type="ARBA" id="ARBA00022723"/>
    </source>
</evidence>
<gene>
    <name evidence="5" type="ordered locus">Kcr_0267</name>
</gene>
<dbReference type="AlphaFoldDB" id="B1L3J8"/>
<dbReference type="SMART" id="SM00729">
    <property type="entry name" value="Elp3"/>
    <property type="match status" value="1"/>
</dbReference>
<dbReference type="eggNOG" id="arCOG01290">
    <property type="taxonomic scope" value="Archaea"/>
</dbReference>
<dbReference type="EMBL" id="CP000968">
    <property type="protein sequence ID" value="ACB07027.1"/>
    <property type="molecule type" value="Genomic_DNA"/>
</dbReference>
<dbReference type="Gene3D" id="3.80.30.30">
    <property type="match status" value="1"/>
</dbReference>
<dbReference type="KEGG" id="kcr:Kcr_0267"/>
<dbReference type="PANTHER" id="PTHR43432">
    <property type="entry name" value="SLR0285 PROTEIN"/>
    <property type="match status" value="1"/>
</dbReference>